<dbReference type="Proteomes" id="UP000887013">
    <property type="component" value="Unassembled WGS sequence"/>
</dbReference>
<proteinExistence type="predicted"/>
<evidence type="ECO:0000313" key="1">
    <source>
        <dbReference type="EMBL" id="GFU36234.1"/>
    </source>
</evidence>
<comment type="caution">
    <text evidence="1">The sequence shown here is derived from an EMBL/GenBank/DDBJ whole genome shotgun (WGS) entry which is preliminary data.</text>
</comment>
<evidence type="ECO:0008006" key="3">
    <source>
        <dbReference type="Google" id="ProtNLM"/>
    </source>
</evidence>
<accession>A0A8X6URR2</accession>
<sequence>MKAYNLDPVWYYTAPGLSWDSMLKLTNVKIELLMDYDMYLFVEKGIRGGISQCSNRYAMANNKFLPNFEPSKPQNFLLYLDANNLYGWAMSQPLPLNNFKWVDFLEVDHIDENGEKGYILEVDLEYPESLHDYHSDLPLAPESSVPPGCKEKRLLTTLYPKTNYVVHIRNLKQYLKLGLVLKKVHKILEFHQESWLQPYIKMNTQFRTEAENEFEKNFYKLMNNAIFGKTMENIRKRVDIRLCSNGEKAKRLISKPNFKDRTIFCENLAAFHMSRTSLTLNKPIAVGMSILDISKTLMYEFHYHKMKACYGENNTQQITSMGFLVKTKKVLGKMKDENCGKVMTEFIGLRSKMYSFKVEDCHLIKKLKGVKKSTLEKKIDFEDYRRCLLEDINLYSSMNLIRSVNHDIYTVTLNKLALSAHDEKRYLLDNKINTLALGHYSINCEQSKNPDIMETVDTKQENYQNQSTDKVDKTNTITSISPKEHVETRPKDGANAEGIEEEIGNIAPGKYKNIPKKILNFIQQNHGEIYWTPDKELIVDGKIIRNTNIINLITHL</sequence>
<gene>
    <name evidence="1" type="ORF">NPIL_59511</name>
</gene>
<reference evidence="1" key="1">
    <citation type="submission" date="2020-08" db="EMBL/GenBank/DDBJ databases">
        <title>Multicomponent nature underlies the extraordinary mechanical properties of spider dragline silk.</title>
        <authorList>
            <person name="Kono N."/>
            <person name="Nakamura H."/>
            <person name="Mori M."/>
            <person name="Yoshida Y."/>
            <person name="Ohtoshi R."/>
            <person name="Malay A.D."/>
            <person name="Moran D.A.P."/>
            <person name="Tomita M."/>
            <person name="Numata K."/>
            <person name="Arakawa K."/>
        </authorList>
    </citation>
    <scope>NUCLEOTIDE SEQUENCE</scope>
</reference>
<dbReference type="GO" id="GO:0071897">
    <property type="term" value="P:DNA biosynthetic process"/>
    <property type="evidence" value="ECO:0007669"/>
    <property type="project" value="UniProtKB-ARBA"/>
</dbReference>
<keyword evidence="2" id="KW-1185">Reference proteome</keyword>
<dbReference type="OrthoDB" id="6430108at2759"/>
<dbReference type="PANTHER" id="PTHR31511:SF12">
    <property type="entry name" value="RHO TERMINATION FACTOR N-TERMINAL DOMAIN-CONTAINING PROTEIN"/>
    <property type="match status" value="1"/>
</dbReference>
<dbReference type="EMBL" id="BMAW01034675">
    <property type="protein sequence ID" value="GFU36234.1"/>
    <property type="molecule type" value="Genomic_DNA"/>
</dbReference>
<evidence type="ECO:0000313" key="2">
    <source>
        <dbReference type="Proteomes" id="UP000887013"/>
    </source>
</evidence>
<organism evidence="1 2">
    <name type="scientific">Nephila pilipes</name>
    <name type="common">Giant wood spider</name>
    <name type="synonym">Nephila maculata</name>
    <dbReference type="NCBI Taxonomy" id="299642"/>
    <lineage>
        <taxon>Eukaryota</taxon>
        <taxon>Metazoa</taxon>
        <taxon>Ecdysozoa</taxon>
        <taxon>Arthropoda</taxon>
        <taxon>Chelicerata</taxon>
        <taxon>Arachnida</taxon>
        <taxon>Araneae</taxon>
        <taxon>Araneomorphae</taxon>
        <taxon>Entelegynae</taxon>
        <taxon>Araneoidea</taxon>
        <taxon>Nephilidae</taxon>
        <taxon>Nephila</taxon>
    </lineage>
</organism>
<feature type="non-terminal residue" evidence="1">
    <location>
        <position position="1"/>
    </location>
</feature>
<dbReference type="SUPFAM" id="SSF56672">
    <property type="entry name" value="DNA/RNA polymerases"/>
    <property type="match status" value="1"/>
</dbReference>
<dbReference type="PANTHER" id="PTHR31511">
    <property type="entry name" value="PROTEIN CBG23764"/>
    <property type="match status" value="1"/>
</dbReference>
<protein>
    <recommendedName>
        <fullName evidence="3">DNA-directed DNA polymerase</fullName>
    </recommendedName>
</protein>
<name>A0A8X6URR2_NEPPI</name>
<dbReference type="AlphaFoldDB" id="A0A8X6URR2"/>
<dbReference type="InterPro" id="IPR043502">
    <property type="entry name" value="DNA/RNA_pol_sf"/>
</dbReference>